<feature type="chain" id="PRO_5021769141" description="Chitin-binding type-2 domain-containing protein" evidence="3">
    <location>
        <begin position="21"/>
        <end position="758"/>
    </location>
</feature>
<dbReference type="Proteomes" id="UP000318571">
    <property type="component" value="Chromosome 7"/>
</dbReference>
<comment type="caution">
    <text evidence="5">The sequence shown here is derived from an EMBL/GenBank/DDBJ whole genome shotgun (WGS) entry which is preliminary data.</text>
</comment>
<keyword evidence="2" id="KW-0677">Repeat</keyword>
<dbReference type="InterPro" id="IPR036508">
    <property type="entry name" value="Chitin-bd_dom_sf"/>
</dbReference>
<keyword evidence="3" id="KW-0732">Signal</keyword>
<keyword evidence="6" id="KW-1185">Reference proteome</keyword>
<keyword evidence="1" id="KW-0433">Leucine-rich repeat</keyword>
<dbReference type="PROSITE" id="PS50940">
    <property type="entry name" value="CHIT_BIND_II"/>
    <property type="match status" value="1"/>
</dbReference>
<feature type="domain" description="Chitin-binding type-2" evidence="4">
    <location>
        <begin position="694"/>
        <end position="758"/>
    </location>
</feature>
<evidence type="ECO:0000313" key="5">
    <source>
        <dbReference type="EMBL" id="TRY72299.1"/>
    </source>
</evidence>
<dbReference type="GO" id="GO:0008061">
    <property type="term" value="F:chitin binding"/>
    <property type="evidence" value="ECO:0007669"/>
    <property type="project" value="InterPro"/>
</dbReference>
<evidence type="ECO:0000256" key="3">
    <source>
        <dbReference type="SAM" id="SignalP"/>
    </source>
</evidence>
<dbReference type="SUPFAM" id="SSF57625">
    <property type="entry name" value="Invertebrate chitin-binding proteins"/>
    <property type="match status" value="1"/>
</dbReference>
<dbReference type="Pfam" id="PF01607">
    <property type="entry name" value="CBM_14"/>
    <property type="match status" value="1"/>
</dbReference>
<protein>
    <recommendedName>
        <fullName evidence="4">Chitin-binding type-2 domain-containing protein</fullName>
    </recommendedName>
</protein>
<feature type="signal peptide" evidence="3">
    <location>
        <begin position="1"/>
        <end position="20"/>
    </location>
</feature>
<dbReference type="Gene3D" id="2.170.140.10">
    <property type="entry name" value="Chitin binding domain"/>
    <property type="match status" value="1"/>
</dbReference>
<accession>A0A553P3N8</accession>
<gene>
    <name evidence="5" type="ORF">TCAL_11267</name>
</gene>
<sequence>MKAFVIGLFLAAISFDLAMSACEVKLEVLECTELADGDFPLDVDGKFKVISVRNSQITKLPSNAFGSAKANIFEISDNSALEEIEANFFGSDSVVVREILIINNNKLRSFPWNNLAALVGLEKFYLISSAVPALESYLPWPASVAEIDLTDNLEISVIPPFAFQKAKHIKSLNLKNLSPELTIQSDGLYTTSLEEPSLSFFSSEELNEADMVLEKDIFGFLQDGESWTKVDARFPDFPENSFRLILKEYFDQGRTEYLSSSNGQTKVKNCDCSIAWLYKDAHKYGLSEYISLVGENNVVCEGIGPVLETTDEAFIEKMDSCPHTELPYPDQNPCEGFESLVPNPADCKCYFNCNHLGQNMGETCCPGNLVFDPILSTCNHPENDGTTESSEQLVCTGLVDGDLPLSGFGGLYESIQITTSSITALPANAFGDAQAEKVMIQDNPELISIDKTFLGAQTDLIHRLDITNAPKLGSFDWSMLETLSDLHTFVLTGSGITTLTSDIPWQAAINYIDLSNNNGITEIPANAFKKATHLASLTMNDMNKDIALRSKALQITTTQLPHLFFTTLPDGQSVIEDDAFGDVSGGELWGFLEGQFMDFPEGAFRLLLKSHFDKYSQEFIIPKNGKTQVRDCSNCSISWLYNDAFRFGRDEYKRLVGDENVVCEGIGPVLESSDDGFNAEMEDCPVTDMPGPSENPCEGHGASGGLSDTVPDDEDCHCFYHCNSLDEVSGHDCCQPGLGYDHEIPGCNWEDQVPGCQE</sequence>
<dbReference type="InterPro" id="IPR002557">
    <property type="entry name" value="Chitin-bd_dom"/>
</dbReference>
<dbReference type="InterPro" id="IPR032675">
    <property type="entry name" value="LRR_dom_sf"/>
</dbReference>
<reference evidence="5 6" key="1">
    <citation type="journal article" date="2018" name="Nat. Ecol. Evol.">
        <title>Genomic signatures of mitonuclear coevolution across populations of Tigriopus californicus.</title>
        <authorList>
            <person name="Barreto F.S."/>
            <person name="Watson E.T."/>
            <person name="Lima T.G."/>
            <person name="Willett C.S."/>
            <person name="Edmands S."/>
            <person name="Li W."/>
            <person name="Burton R.S."/>
        </authorList>
    </citation>
    <scope>NUCLEOTIDE SEQUENCE [LARGE SCALE GENOMIC DNA]</scope>
    <source>
        <strain evidence="5 6">San Diego</strain>
    </source>
</reference>
<dbReference type="PANTHER" id="PTHR24366:SF112">
    <property type="entry name" value="VASORIN"/>
    <property type="match status" value="1"/>
</dbReference>
<dbReference type="GO" id="GO:0005576">
    <property type="term" value="C:extracellular region"/>
    <property type="evidence" value="ECO:0007669"/>
    <property type="project" value="InterPro"/>
</dbReference>
<name>A0A553P3N8_TIGCA</name>
<evidence type="ECO:0000256" key="2">
    <source>
        <dbReference type="ARBA" id="ARBA00022737"/>
    </source>
</evidence>
<dbReference type="Gene3D" id="3.80.10.10">
    <property type="entry name" value="Ribonuclease Inhibitor"/>
    <property type="match status" value="2"/>
</dbReference>
<dbReference type="AlphaFoldDB" id="A0A553P3N8"/>
<dbReference type="PANTHER" id="PTHR24366">
    <property type="entry name" value="IG(IMMUNOGLOBULIN) AND LRR(LEUCINE RICH REPEAT) DOMAINS"/>
    <property type="match status" value="1"/>
</dbReference>
<dbReference type="SUPFAM" id="SSF52058">
    <property type="entry name" value="L domain-like"/>
    <property type="match status" value="2"/>
</dbReference>
<proteinExistence type="predicted"/>
<dbReference type="EMBL" id="VCGU01000008">
    <property type="protein sequence ID" value="TRY72299.1"/>
    <property type="molecule type" value="Genomic_DNA"/>
</dbReference>
<evidence type="ECO:0000313" key="6">
    <source>
        <dbReference type="Proteomes" id="UP000318571"/>
    </source>
</evidence>
<dbReference type="SMART" id="SM00494">
    <property type="entry name" value="ChtBD2"/>
    <property type="match status" value="2"/>
</dbReference>
<organism evidence="5 6">
    <name type="scientific">Tigriopus californicus</name>
    <name type="common">Marine copepod</name>
    <dbReference type="NCBI Taxonomy" id="6832"/>
    <lineage>
        <taxon>Eukaryota</taxon>
        <taxon>Metazoa</taxon>
        <taxon>Ecdysozoa</taxon>
        <taxon>Arthropoda</taxon>
        <taxon>Crustacea</taxon>
        <taxon>Multicrustacea</taxon>
        <taxon>Hexanauplia</taxon>
        <taxon>Copepoda</taxon>
        <taxon>Harpacticoida</taxon>
        <taxon>Harpacticidae</taxon>
        <taxon>Tigriopus</taxon>
    </lineage>
</organism>
<evidence type="ECO:0000256" key="1">
    <source>
        <dbReference type="ARBA" id="ARBA00022614"/>
    </source>
</evidence>
<evidence type="ECO:0000259" key="4">
    <source>
        <dbReference type="PROSITE" id="PS50940"/>
    </source>
</evidence>